<comment type="caution">
    <text evidence="3">The sequence shown here is derived from an EMBL/GenBank/DDBJ whole genome shotgun (WGS) entry which is preliminary data.</text>
</comment>
<accession>A0A2V1HUF2</accession>
<reference evidence="3 4" key="1">
    <citation type="submission" date="2018-05" db="EMBL/GenBank/DDBJ databases">
        <title>Amnibacterium sp. M8JJ-5, whole genome shotgun sequence.</title>
        <authorList>
            <person name="Tuo L."/>
        </authorList>
    </citation>
    <scope>NUCLEOTIDE SEQUENCE [LARGE SCALE GENOMIC DNA]</scope>
    <source>
        <strain evidence="3 4">M8JJ-5</strain>
    </source>
</reference>
<keyword evidence="1" id="KW-0472">Membrane</keyword>
<evidence type="ECO:0000313" key="4">
    <source>
        <dbReference type="Proteomes" id="UP000244893"/>
    </source>
</evidence>
<protein>
    <submittedName>
        <fullName evidence="3">DUF4350 domain-containing protein</fullName>
    </submittedName>
</protein>
<dbReference type="AlphaFoldDB" id="A0A2V1HUF2"/>
<keyword evidence="1" id="KW-1133">Transmembrane helix</keyword>
<organism evidence="3 4">
    <name type="scientific">Amnibacterium flavum</name>
    <dbReference type="NCBI Taxonomy" id="2173173"/>
    <lineage>
        <taxon>Bacteria</taxon>
        <taxon>Bacillati</taxon>
        <taxon>Actinomycetota</taxon>
        <taxon>Actinomycetes</taxon>
        <taxon>Micrococcales</taxon>
        <taxon>Microbacteriaceae</taxon>
        <taxon>Amnibacterium</taxon>
    </lineage>
</organism>
<dbReference type="EMBL" id="QEOP01000001">
    <property type="protein sequence ID" value="PVZ95931.1"/>
    <property type="molecule type" value="Genomic_DNA"/>
</dbReference>
<dbReference type="Pfam" id="PF14258">
    <property type="entry name" value="DUF4350"/>
    <property type="match status" value="1"/>
</dbReference>
<feature type="transmembrane region" description="Helical" evidence="1">
    <location>
        <begin position="266"/>
        <end position="284"/>
    </location>
</feature>
<proteinExistence type="predicted"/>
<name>A0A2V1HUF2_9MICO</name>
<dbReference type="Proteomes" id="UP000244893">
    <property type="component" value="Unassembled WGS sequence"/>
</dbReference>
<sequence length="407" mass="41984">MTSPTTATATPAVAITPTTRQWLRSWRFWLVAGIAVVVAAVGSTLTTASVGDMTPFGSQNPGPTGGMAVAEVLRQQGVDVIDTASFADVTASSADPASTTLLVDDSDGLLDDQRIADLGAVASRLVLVAPTAALLEAYAPSVSYGGVPDADGSLDAACDLPAATRAGSLTASGSSLQPSGSGSEATFCFADADGRSQLAQTTDGEQTVTVLAESTPFQNEGVTSAGNAALILGVLGETPTLIWYHPGIGDLDLDAAPTGADLTPGWVTPLIVLLIAVFLAGAVWRGRRFGPLVVEDLPVVVPASETIEGRARLYARSASRLHALDALRIGTVSRLATALRLSRTATVEEVSRAVASTLRRPLAEVRALLVDDDPHHDAQLVEYAERLLVLERDVAAALRVNGDGTAR</sequence>
<feature type="domain" description="DUF4350" evidence="2">
    <location>
        <begin position="58"/>
        <end position="235"/>
    </location>
</feature>
<feature type="transmembrane region" description="Helical" evidence="1">
    <location>
        <begin position="28"/>
        <end position="50"/>
    </location>
</feature>
<dbReference type="OrthoDB" id="5241668at2"/>
<keyword evidence="4" id="KW-1185">Reference proteome</keyword>
<gene>
    <name evidence="3" type="ORF">DDQ50_05565</name>
</gene>
<evidence type="ECO:0000259" key="2">
    <source>
        <dbReference type="Pfam" id="PF14258"/>
    </source>
</evidence>
<dbReference type="RefSeq" id="WP_116755665.1">
    <property type="nucleotide sequence ID" value="NZ_JBHUEX010000001.1"/>
</dbReference>
<keyword evidence="1" id="KW-0812">Transmembrane</keyword>
<dbReference type="InterPro" id="IPR025646">
    <property type="entry name" value="DUF4350"/>
</dbReference>
<evidence type="ECO:0000313" key="3">
    <source>
        <dbReference type="EMBL" id="PVZ95931.1"/>
    </source>
</evidence>
<evidence type="ECO:0000256" key="1">
    <source>
        <dbReference type="SAM" id="Phobius"/>
    </source>
</evidence>